<organism evidence="1 2">
    <name type="scientific">Trichonephila clavata</name>
    <name type="common">Joro spider</name>
    <name type="synonym">Nephila clavata</name>
    <dbReference type="NCBI Taxonomy" id="2740835"/>
    <lineage>
        <taxon>Eukaryota</taxon>
        <taxon>Metazoa</taxon>
        <taxon>Ecdysozoa</taxon>
        <taxon>Arthropoda</taxon>
        <taxon>Chelicerata</taxon>
        <taxon>Arachnida</taxon>
        <taxon>Araneae</taxon>
        <taxon>Araneomorphae</taxon>
        <taxon>Entelegynae</taxon>
        <taxon>Araneoidea</taxon>
        <taxon>Nephilidae</taxon>
        <taxon>Trichonephila</taxon>
    </lineage>
</organism>
<sequence>FKDPAIECMKKNSTKGEGVEVDCNGTNKKVPLLYAVMFEDSEVFVNCIMKALAKAEQKNLSEEEKKKLDELL</sequence>
<evidence type="ECO:0000313" key="1">
    <source>
        <dbReference type="EMBL" id="GFQ75159.1"/>
    </source>
</evidence>
<dbReference type="Proteomes" id="UP000887116">
    <property type="component" value="Unassembled WGS sequence"/>
</dbReference>
<dbReference type="EMBL" id="BMAO01021522">
    <property type="protein sequence ID" value="GFQ75159.1"/>
    <property type="molecule type" value="Genomic_DNA"/>
</dbReference>
<reference evidence="1" key="1">
    <citation type="submission" date="2020-07" db="EMBL/GenBank/DDBJ databases">
        <title>Multicomponent nature underlies the extraordinary mechanical properties of spider dragline silk.</title>
        <authorList>
            <person name="Kono N."/>
            <person name="Nakamura H."/>
            <person name="Mori M."/>
            <person name="Yoshida Y."/>
            <person name="Ohtoshi R."/>
            <person name="Malay A.D."/>
            <person name="Moran D.A.P."/>
            <person name="Tomita M."/>
            <person name="Numata K."/>
            <person name="Arakawa K."/>
        </authorList>
    </citation>
    <scope>NUCLEOTIDE SEQUENCE</scope>
</reference>
<gene>
    <name evidence="1" type="ORF">TNCT_431761</name>
</gene>
<feature type="non-terminal residue" evidence="1">
    <location>
        <position position="1"/>
    </location>
</feature>
<feature type="non-terminal residue" evidence="1">
    <location>
        <position position="72"/>
    </location>
</feature>
<dbReference type="AlphaFoldDB" id="A0A8X6GWJ2"/>
<proteinExistence type="predicted"/>
<comment type="caution">
    <text evidence="1">The sequence shown here is derived from an EMBL/GenBank/DDBJ whole genome shotgun (WGS) entry which is preliminary data.</text>
</comment>
<evidence type="ECO:0000313" key="2">
    <source>
        <dbReference type="Proteomes" id="UP000887116"/>
    </source>
</evidence>
<name>A0A8X6GWJ2_TRICU</name>
<protein>
    <submittedName>
        <fullName evidence="1">Uncharacterized protein</fullName>
    </submittedName>
</protein>
<keyword evidence="2" id="KW-1185">Reference proteome</keyword>
<accession>A0A8X6GWJ2</accession>